<reference evidence="1" key="1">
    <citation type="submission" date="2020-11" db="EMBL/GenBank/DDBJ databases">
        <title>Agrobacterium vitis strain K377 genome.</title>
        <authorList>
            <person name="Xi H."/>
        </authorList>
    </citation>
    <scope>NUCLEOTIDE SEQUENCE</scope>
    <source>
        <strain evidence="1">K377</strain>
    </source>
</reference>
<protein>
    <submittedName>
        <fullName evidence="1">Uncharacterized protein</fullName>
    </submittedName>
</protein>
<gene>
    <name evidence="1" type="ORF">IEI95_025965</name>
</gene>
<dbReference type="AlphaFoldDB" id="A0AAE2RHA0"/>
<dbReference type="Gene3D" id="1.10.1200.10">
    <property type="entry name" value="ACP-like"/>
    <property type="match status" value="1"/>
</dbReference>
<dbReference type="SUPFAM" id="SSF47336">
    <property type="entry name" value="ACP-like"/>
    <property type="match status" value="1"/>
</dbReference>
<dbReference type="EMBL" id="JACXXJ020000005">
    <property type="protein sequence ID" value="MBF2717657.1"/>
    <property type="molecule type" value="Genomic_DNA"/>
</dbReference>
<proteinExistence type="predicted"/>
<evidence type="ECO:0000313" key="2">
    <source>
        <dbReference type="Proteomes" id="UP000655037"/>
    </source>
</evidence>
<comment type="caution">
    <text evidence="1">The sequence shown here is derived from an EMBL/GenBank/DDBJ whole genome shotgun (WGS) entry which is preliminary data.</text>
</comment>
<name>A0AAE2RHA0_AGRVI</name>
<dbReference type="Proteomes" id="UP000655037">
    <property type="component" value="Unassembled WGS sequence"/>
</dbReference>
<sequence length="93" mass="10498">MTGEEIRRKLNQQILSNFDVDASTVDASLPFTEIEGLNYDSLRALEFVEMVEAAFEVQVDLYTDDVQVNFSSFKELVPFCERKIADASTLLGL</sequence>
<evidence type="ECO:0000313" key="1">
    <source>
        <dbReference type="EMBL" id="MBF2717657.1"/>
    </source>
</evidence>
<organism evidence="1 2">
    <name type="scientific">Agrobacterium vitis</name>
    <name type="common">Rhizobium vitis</name>
    <dbReference type="NCBI Taxonomy" id="373"/>
    <lineage>
        <taxon>Bacteria</taxon>
        <taxon>Pseudomonadati</taxon>
        <taxon>Pseudomonadota</taxon>
        <taxon>Alphaproteobacteria</taxon>
        <taxon>Hyphomicrobiales</taxon>
        <taxon>Rhizobiaceae</taxon>
        <taxon>Rhizobium/Agrobacterium group</taxon>
        <taxon>Agrobacterium</taxon>
    </lineage>
</organism>
<accession>A0AAE2RHA0</accession>
<dbReference type="RefSeq" id="WP_156537137.1">
    <property type="nucleotide sequence ID" value="NZ_JACXXJ020000005.1"/>
</dbReference>
<dbReference type="InterPro" id="IPR036736">
    <property type="entry name" value="ACP-like_sf"/>
</dbReference>